<keyword evidence="2" id="KW-0472">Membrane</keyword>
<dbReference type="PANTHER" id="PTHR40407">
    <property type="entry name" value="MEMBRANE PROTEIN-LIKE PROTEIN"/>
    <property type="match status" value="1"/>
</dbReference>
<evidence type="ECO:0000313" key="4">
    <source>
        <dbReference type="Proteomes" id="UP000226192"/>
    </source>
</evidence>
<dbReference type="PANTHER" id="PTHR40407:SF1">
    <property type="entry name" value="HEPARAN-ALPHA-GLUCOSAMINIDE N-ACETYLTRANSFERASE CATALYTIC DOMAIN-CONTAINING PROTEIN"/>
    <property type="match status" value="1"/>
</dbReference>
<feature type="region of interest" description="Disordered" evidence="1">
    <location>
        <begin position="1"/>
        <end position="37"/>
    </location>
</feature>
<reference evidence="3 4" key="1">
    <citation type="submission" date="2017-06" db="EMBL/GenBank/DDBJ databases">
        <title>Ant-infecting Ophiocordyceps genomes reveal a high diversity of potential behavioral manipulation genes and a possible major role for enterotoxins.</title>
        <authorList>
            <person name="De Bekker C."/>
            <person name="Evans H.C."/>
            <person name="Brachmann A."/>
            <person name="Hughes D.P."/>
        </authorList>
    </citation>
    <scope>NUCLEOTIDE SEQUENCE [LARGE SCALE GENOMIC DNA]</scope>
    <source>
        <strain evidence="3 4">Map64</strain>
    </source>
</reference>
<feature type="transmembrane region" description="Helical" evidence="2">
    <location>
        <begin position="383"/>
        <end position="402"/>
    </location>
</feature>
<dbReference type="OrthoDB" id="2505607at2759"/>
<keyword evidence="2" id="KW-0812">Transmembrane</keyword>
<protein>
    <recommendedName>
        <fullName evidence="5">Heparan-alpha-glucosaminide N-acetyltransferase catalytic domain-containing protein</fullName>
    </recommendedName>
</protein>
<evidence type="ECO:0000313" key="3">
    <source>
        <dbReference type="EMBL" id="PHH59042.1"/>
    </source>
</evidence>
<feature type="transmembrane region" description="Helical" evidence="2">
    <location>
        <begin position="320"/>
        <end position="342"/>
    </location>
</feature>
<evidence type="ECO:0000256" key="2">
    <source>
        <dbReference type="SAM" id="Phobius"/>
    </source>
</evidence>
<feature type="transmembrane region" description="Helical" evidence="2">
    <location>
        <begin position="220"/>
        <end position="243"/>
    </location>
</feature>
<feature type="transmembrane region" description="Helical" evidence="2">
    <location>
        <begin position="287"/>
        <end position="308"/>
    </location>
</feature>
<dbReference type="STRING" id="1399860.A0A2C5XVS3"/>
<feature type="transmembrane region" description="Helical" evidence="2">
    <location>
        <begin position="464"/>
        <end position="482"/>
    </location>
</feature>
<comment type="caution">
    <text evidence="3">The sequence shown here is derived from an EMBL/GenBank/DDBJ whole genome shotgun (WGS) entry which is preliminary data.</text>
</comment>
<accession>A0A2C5XVS3</accession>
<evidence type="ECO:0000256" key="1">
    <source>
        <dbReference type="SAM" id="MobiDB-lite"/>
    </source>
</evidence>
<dbReference type="AlphaFoldDB" id="A0A2C5XVS3"/>
<feature type="transmembrane region" description="Helical" evidence="2">
    <location>
        <begin position="155"/>
        <end position="179"/>
    </location>
</feature>
<keyword evidence="2" id="KW-1133">Transmembrane helix</keyword>
<dbReference type="EMBL" id="NJET01000248">
    <property type="protein sequence ID" value="PHH59042.1"/>
    <property type="molecule type" value="Genomic_DNA"/>
</dbReference>
<dbReference type="Proteomes" id="UP000226192">
    <property type="component" value="Unassembled WGS sequence"/>
</dbReference>
<sequence length="501" mass="55462">MSPVTGDAHDSVSVPETEEQNQATSDHASSTTKPRGKRALAPDLLRGFLMPLMALDHLSVVFNTWPHGTGRVAEGDGVVVERFNFAVAYIVRTLTHLCAPGFTLLLGMGVVYLCQSRSRLGWSASRLAVYFVQRALALTAVMLVMSYLVTAGQIWLLNMILLALAVDYLVAGLLCLALIKTESLLTRQLVKFMPKSGEQQPLLARDPQGMRRRQTQLASAVSWHIHNAVLLALSVVTIAWNIWLSEGHGRCQPGLESAVSQDTAEAAFQSPENPLLRIWFWPVSTKVILSEFPPLAWLSFAILGLLYGRILTARAWNARALLVGQTLAGFLFALVFVATRLLRIGNLSEDCLHTSQQRLHPDANQYLVSPPSFFYIVKYPPDVAFWAMTVAANLFLLAGFGAMPARAVKSLGMLLDFGTSALFFYIVHFLLLLIMASVLVPLFGHDTGVPYPLDPNATRGIDNIAAYFTIWAIAMLTLWPLCRLYSRFKSRKPADSIWRFF</sequence>
<feature type="transmembrane region" description="Helical" evidence="2">
    <location>
        <begin position="85"/>
        <end position="115"/>
    </location>
</feature>
<feature type="transmembrane region" description="Helical" evidence="2">
    <location>
        <begin position="127"/>
        <end position="149"/>
    </location>
</feature>
<feature type="transmembrane region" description="Helical" evidence="2">
    <location>
        <begin position="422"/>
        <end position="444"/>
    </location>
</feature>
<feature type="compositionally biased region" description="Polar residues" evidence="1">
    <location>
        <begin position="20"/>
        <end position="33"/>
    </location>
</feature>
<evidence type="ECO:0008006" key="5">
    <source>
        <dbReference type="Google" id="ProtNLM"/>
    </source>
</evidence>
<keyword evidence="4" id="KW-1185">Reference proteome</keyword>
<name>A0A2C5XVS3_9HYPO</name>
<gene>
    <name evidence="3" type="ORF">CDD81_3847</name>
</gene>
<proteinExistence type="predicted"/>
<organism evidence="3 4">
    <name type="scientific">Ophiocordyceps australis</name>
    <dbReference type="NCBI Taxonomy" id="1399860"/>
    <lineage>
        <taxon>Eukaryota</taxon>
        <taxon>Fungi</taxon>
        <taxon>Dikarya</taxon>
        <taxon>Ascomycota</taxon>
        <taxon>Pezizomycotina</taxon>
        <taxon>Sordariomycetes</taxon>
        <taxon>Hypocreomycetidae</taxon>
        <taxon>Hypocreales</taxon>
        <taxon>Ophiocordycipitaceae</taxon>
        <taxon>Ophiocordyceps</taxon>
    </lineage>
</organism>